<dbReference type="SMART" id="SM01043">
    <property type="entry name" value="BTAD"/>
    <property type="match status" value="1"/>
</dbReference>
<dbReference type="EMBL" id="CP036422">
    <property type="protein sequence ID" value="QFU76789.1"/>
    <property type="molecule type" value="Genomic_DNA"/>
</dbReference>
<dbReference type="InterPro" id="IPR036388">
    <property type="entry name" value="WH-like_DNA-bd_sf"/>
</dbReference>
<dbReference type="InterPro" id="IPR011990">
    <property type="entry name" value="TPR-like_helical_dom_sf"/>
</dbReference>
<dbReference type="InterPro" id="IPR005158">
    <property type="entry name" value="BTAD"/>
</dbReference>
<dbReference type="Gene3D" id="1.10.10.10">
    <property type="entry name" value="Winged helix-like DNA-binding domain superfamily/Winged helix DNA-binding domain"/>
    <property type="match status" value="1"/>
</dbReference>
<dbReference type="Proteomes" id="UP000326287">
    <property type="component" value="Chromosome"/>
</dbReference>
<evidence type="ECO:0000313" key="3">
    <source>
        <dbReference type="Proteomes" id="UP000326287"/>
    </source>
</evidence>
<organism evidence="2 3">
    <name type="scientific">Halioglobus maricola</name>
    <dbReference type="NCBI Taxonomy" id="2601894"/>
    <lineage>
        <taxon>Bacteria</taxon>
        <taxon>Pseudomonadati</taxon>
        <taxon>Pseudomonadota</taxon>
        <taxon>Gammaproteobacteria</taxon>
        <taxon>Cellvibrionales</taxon>
        <taxon>Halieaceae</taxon>
        <taxon>Halioglobus</taxon>
    </lineage>
</organism>
<proteinExistence type="predicted"/>
<dbReference type="OrthoDB" id="9808398at2"/>
<name>A0A5P9NMD2_9GAMM</name>
<dbReference type="RefSeq" id="WP_153239931.1">
    <property type="nucleotide sequence ID" value="NZ_CP036422.1"/>
</dbReference>
<accession>A0A5P9NMD2</accession>
<protein>
    <recommendedName>
        <fullName evidence="1">Bacterial transcriptional activator domain-containing protein</fullName>
    </recommendedName>
</protein>
<dbReference type="InterPro" id="IPR051677">
    <property type="entry name" value="AfsR-DnrI-RedD_regulator"/>
</dbReference>
<dbReference type="AlphaFoldDB" id="A0A5P9NMD2"/>
<dbReference type="PANTHER" id="PTHR35807">
    <property type="entry name" value="TRANSCRIPTIONAL REGULATOR REDD-RELATED"/>
    <property type="match status" value="1"/>
</dbReference>
<sequence length="661" mass="72819">MTQESPGEGLHIRLLGELAVYSQGEACPLPASRKCRALLTWLVLNPRSHRREALCELLWADTDDPRGGLRWALSKLRGNLGDALVADRESVALDADAFNSDLGALQNLLLTDTPDPDQLREAEAALDGGYLPGIDCDGNPVFEQWLETERNQLRQSHLDVLARLQQACADDPTMRLVFARRRVGLDPLDTAANLDLCQALLVREGMASARRQLDRAREQLRDEKMDDAPLLQGWLGLSGQASGAVQTFDIQTDSSGPVADIEIALPELPSKPSVAVLGFDDIGEPSVLSVGLTADLISRLSRLSGLFVIARGSSTQFDPARTSYQEVGRRLGVRYLVHGSAQQQGNRIRLHAELVDAASGAQLWSESWDRTRDDLFEVQDELAGAIVSAVEPEIERAEYNRASLKPPESLDAWENFHMALWHSFRFTAGDTERANSFLARALELDPQFSRAHAAMSLVHFSRAFLNASDDIDREIAMAHATAQESVSLDGRDAMGHWSLGRAHLLSHEHDLAMASMDDALLVNPNNAQGHYAKGYIGFHAGEDVSILQNLDMAQRLSPFDPLTFAITSARALTLAASGQTEEAARWALRATRQPNAHFHIFTIAAICLELTGRREDALAQLAMAHERHPGYTREVFFRSFPHRDPVRRALLEGALTRLGMP</sequence>
<dbReference type="Gene3D" id="3.40.50.10070">
    <property type="entry name" value="TolB, N-terminal domain"/>
    <property type="match status" value="1"/>
</dbReference>
<dbReference type="SUPFAM" id="SSF48452">
    <property type="entry name" value="TPR-like"/>
    <property type="match status" value="1"/>
</dbReference>
<evidence type="ECO:0000313" key="2">
    <source>
        <dbReference type="EMBL" id="QFU76789.1"/>
    </source>
</evidence>
<keyword evidence="3" id="KW-1185">Reference proteome</keyword>
<gene>
    <name evidence="2" type="ORF">EY643_14645</name>
</gene>
<dbReference type="Gene3D" id="1.25.40.10">
    <property type="entry name" value="Tetratricopeptide repeat domain"/>
    <property type="match status" value="2"/>
</dbReference>
<feature type="domain" description="Bacterial transcriptional activator" evidence="1">
    <location>
        <begin position="100"/>
        <end position="235"/>
    </location>
</feature>
<dbReference type="KEGG" id="halc:EY643_14645"/>
<evidence type="ECO:0000259" key="1">
    <source>
        <dbReference type="SMART" id="SM01043"/>
    </source>
</evidence>
<reference evidence="2 3" key="1">
    <citation type="submission" date="2019-02" db="EMBL/GenBank/DDBJ databases">
        <authorList>
            <person name="Li S.-H."/>
        </authorList>
    </citation>
    <scope>NUCLEOTIDE SEQUENCE [LARGE SCALE GENOMIC DNA]</scope>
    <source>
        <strain evidence="2 3">IMCC14385</strain>
    </source>
</reference>